<comment type="catalytic activity">
    <reaction evidence="10">
        <text>L-arginine + 2-oxoglutarate + O2 = guanidine + L-glutamate 5-semialdehyde + succinate + CO2</text>
        <dbReference type="Rhea" id="RHEA:31535"/>
        <dbReference type="ChEBI" id="CHEBI:15379"/>
        <dbReference type="ChEBI" id="CHEBI:16526"/>
        <dbReference type="ChEBI" id="CHEBI:16810"/>
        <dbReference type="ChEBI" id="CHEBI:30031"/>
        <dbReference type="ChEBI" id="CHEBI:30087"/>
        <dbReference type="ChEBI" id="CHEBI:32682"/>
        <dbReference type="ChEBI" id="CHEBI:58066"/>
        <dbReference type="EC" id="1.14.20.7"/>
    </reaction>
</comment>
<dbReference type="Gene3D" id="2.60.120.330">
    <property type="entry name" value="B-lactam Antibiotic, Isopenicillin N Synthase, Chain"/>
    <property type="match status" value="1"/>
</dbReference>
<dbReference type="EMBL" id="FMYK01000002">
    <property type="protein sequence ID" value="SDB93426.1"/>
    <property type="molecule type" value="Genomic_DNA"/>
</dbReference>
<reference evidence="14" key="1">
    <citation type="submission" date="2016-09" db="EMBL/GenBank/DDBJ databases">
        <authorList>
            <person name="Varghese N."/>
            <person name="Submissions S."/>
        </authorList>
    </citation>
    <scope>NUCLEOTIDE SEQUENCE [LARGE SCALE GENOMIC DNA]</scope>
    <source>
        <strain evidence="14">ANC 3699</strain>
    </source>
</reference>
<feature type="domain" description="Fe2OG dioxygenase" evidence="12">
    <location>
        <begin position="185"/>
        <end position="292"/>
    </location>
</feature>
<evidence type="ECO:0000313" key="14">
    <source>
        <dbReference type="Proteomes" id="UP000242317"/>
    </source>
</evidence>
<dbReference type="Proteomes" id="UP000242317">
    <property type="component" value="Unassembled WGS sequence"/>
</dbReference>
<keyword evidence="11" id="KW-0408">Iron</keyword>
<comment type="cofactor">
    <cofactor evidence="1">
        <name>Fe(2+)</name>
        <dbReference type="ChEBI" id="CHEBI:29033"/>
    </cofactor>
</comment>
<dbReference type="EC" id="1.13.12.19" evidence="4"/>
<evidence type="ECO:0000256" key="6">
    <source>
        <dbReference type="ARBA" id="ARBA00022666"/>
    </source>
</evidence>
<organism evidence="13 14">
    <name type="scientific">Acinetobacter marinus</name>
    <dbReference type="NCBI Taxonomy" id="281375"/>
    <lineage>
        <taxon>Bacteria</taxon>
        <taxon>Pseudomonadati</taxon>
        <taxon>Pseudomonadota</taxon>
        <taxon>Gammaproteobacteria</taxon>
        <taxon>Moraxellales</taxon>
        <taxon>Moraxellaceae</taxon>
        <taxon>Acinetobacter</taxon>
    </lineage>
</organism>
<dbReference type="GO" id="GO:0046872">
    <property type="term" value="F:metal ion binding"/>
    <property type="evidence" value="ECO:0007669"/>
    <property type="project" value="UniProtKB-KW"/>
</dbReference>
<evidence type="ECO:0000313" key="13">
    <source>
        <dbReference type="EMBL" id="SDB93426.1"/>
    </source>
</evidence>
<dbReference type="InterPro" id="IPR026992">
    <property type="entry name" value="DIOX_N"/>
</dbReference>
<evidence type="ECO:0000256" key="5">
    <source>
        <dbReference type="ARBA" id="ARBA00019045"/>
    </source>
</evidence>
<dbReference type="GO" id="GO:0009693">
    <property type="term" value="P:ethylene biosynthetic process"/>
    <property type="evidence" value="ECO:0007669"/>
    <property type="project" value="UniProtKB-KW"/>
</dbReference>
<dbReference type="InterPro" id="IPR050231">
    <property type="entry name" value="Iron_ascorbate_oxido_reductase"/>
</dbReference>
<accession>A0A1G6HJ08</accession>
<evidence type="ECO:0000256" key="11">
    <source>
        <dbReference type="RuleBase" id="RU003682"/>
    </source>
</evidence>
<evidence type="ECO:0000256" key="9">
    <source>
        <dbReference type="ARBA" id="ARBA00047725"/>
    </source>
</evidence>
<protein>
    <recommendedName>
        <fullName evidence="5">2-oxoglutarate-dependent ethylene/succinate-forming enzyme</fullName>
        <ecNumber evidence="4">1.13.12.19</ecNumber>
        <ecNumber evidence="3">1.14.20.7</ecNumber>
    </recommendedName>
    <alternativeName>
        <fullName evidence="7">2-oxoglutarate dioxygenase (ethylene-forming)</fullName>
    </alternativeName>
    <alternativeName>
        <fullName evidence="8">2-oxoglutarate/L-arginine monooxygenase/decarboxylase (succinate-forming)</fullName>
    </alternativeName>
</protein>
<name>A0A1G6HJ08_9GAMM</name>
<dbReference type="OrthoDB" id="21825at2"/>
<evidence type="ECO:0000256" key="7">
    <source>
        <dbReference type="ARBA" id="ARBA00031011"/>
    </source>
</evidence>
<proteinExistence type="inferred from homology"/>
<evidence type="ECO:0000256" key="2">
    <source>
        <dbReference type="ARBA" id="ARBA00004767"/>
    </source>
</evidence>
<sequence>MPLPLLDLAKTRSLQLDQLPADLQGLAPHQQQDLAQTVALLREAATTSGFFYIQNHGIAPKILARQFEIAQTFFELPRHLKMHYSHQYKAGFRGYEAFKGQQLDVESEPDLKEGFYCGRNYAPDHPYVIAGYQGYSENRWPNAVVADFERDSLRYIEAMVQLSQHLMQLLALSLKLPANYFDQSCIDPMLTLRMIRYPSHPEGATEKTFGAGAHTDWGALTILAQDDLGGLEVCMPDGTWLDATPIKGTFVVNLGDMIPRWTNGLYHSNPHRVRNRYSQGKPRYSIPFFYEPDYLAEISAVPGTVADGEQAKYRPCTAGEHLQEMYQRSYGFLKKSGQTAQN</sequence>
<dbReference type="Pfam" id="PF14226">
    <property type="entry name" value="DIOX_N"/>
    <property type="match status" value="1"/>
</dbReference>
<dbReference type="AlphaFoldDB" id="A0A1G6HJ08"/>
<keyword evidence="11" id="KW-0479">Metal-binding</keyword>
<keyword evidence="6" id="KW-0266">Ethylene biosynthesis</keyword>
<dbReference type="RefSeq" id="WP_092616655.1">
    <property type="nucleotide sequence ID" value="NZ_FMYK01000002.1"/>
</dbReference>
<comment type="similarity">
    <text evidence="11">Belongs to the iron/ascorbate-dependent oxidoreductase family.</text>
</comment>
<evidence type="ECO:0000256" key="10">
    <source>
        <dbReference type="ARBA" id="ARBA00049359"/>
    </source>
</evidence>
<dbReference type="PANTHER" id="PTHR47990">
    <property type="entry name" value="2-OXOGLUTARATE (2OG) AND FE(II)-DEPENDENT OXYGENASE SUPERFAMILY PROTEIN-RELATED"/>
    <property type="match status" value="1"/>
</dbReference>
<dbReference type="InterPro" id="IPR005123">
    <property type="entry name" value="Oxoglu/Fe-dep_dioxygenase_dom"/>
</dbReference>
<evidence type="ECO:0000256" key="1">
    <source>
        <dbReference type="ARBA" id="ARBA00001954"/>
    </source>
</evidence>
<evidence type="ECO:0000256" key="3">
    <source>
        <dbReference type="ARBA" id="ARBA00012293"/>
    </source>
</evidence>
<gene>
    <name evidence="13" type="ORF">SAMN05421749_102225</name>
</gene>
<evidence type="ECO:0000259" key="12">
    <source>
        <dbReference type="PROSITE" id="PS51471"/>
    </source>
</evidence>
<comment type="pathway">
    <text evidence="2">Alkene biosynthesis; ethylene biosynthesis via 2-oxoglutarate.</text>
</comment>
<dbReference type="PRINTS" id="PR00682">
    <property type="entry name" value="IPNSYNTHASE"/>
</dbReference>
<keyword evidence="11" id="KW-0560">Oxidoreductase</keyword>
<dbReference type="SUPFAM" id="SSF51197">
    <property type="entry name" value="Clavaminate synthase-like"/>
    <property type="match status" value="1"/>
</dbReference>
<dbReference type="PROSITE" id="PS51471">
    <property type="entry name" value="FE2OG_OXY"/>
    <property type="match status" value="1"/>
</dbReference>
<dbReference type="EC" id="1.14.20.7" evidence="3"/>
<keyword evidence="14" id="KW-1185">Reference proteome</keyword>
<evidence type="ECO:0000256" key="8">
    <source>
        <dbReference type="ARBA" id="ARBA00031282"/>
    </source>
</evidence>
<evidence type="ECO:0000256" key="4">
    <source>
        <dbReference type="ARBA" id="ARBA00012531"/>
    </source>
</evidence>
<comment type="catalytic activity">
    <reaction evidence="9">
        <text>2-oxoglutarate + O2 + 2 H(+) = ethene + 3 CO2 + H2O</text>
        <dbReference type="Rhea" id="RHEA:31523"/>
        <dbReference type="ChEBI" id="CHEBI:15377"/>
        <dbReference type="ChEBI" id="CHEBI:15378"/>
        <dbReference type="ChEBI" id="CHEBI:15379"/>
        <dbReference type="ChEBI" id="CHEBI:16526"/>
        <dbReference type="ChEBI" id="CHEBI:16810"/>
        <dbReference type="ChEBI" id="CHEBI:18153"/>
        <dbReference type="EC" id="1.13.12.19"/>
    </reaction>
</comment>
<dbReference type="InterPro" id="IPR027443">
    <property type="entry name" value="IPNS-like_sf"/>
</dbReference>
<dbReference type="InterPro" id="IPR044861">
    <property type="entry name" value="IPNS-like_FE2OG_OXY"/>
</dbReference>
<dbReference type="GO" id="GO:0102276">
    <property type="term" value="F:2-oxoglutarate oxygenase/decarboxylase (ethylene-forming) activity"/>
    <property type="evidence" value="ECO:0007669"/>
    <property type="project" value="UniProtKB-EC"/>
</dbReference>
<dbReference type="Pfam" id="PF03171">
    <property type="entry name" value="2OG-FeII_Oxy"/>
    <property type="match status" value="1"/>
</dbReference>